<dbReference type="EMBL" id="JBFRYA010000014">
    <property type="protein sequence ID" value="MEX1670234.1"/>
    <property type="molecule type" value="Genomic_DNA"/>
</dbReference>
<gene>
    <name evidence="1" type="ORF">AB4876_15040</name>
</gene>
<comment type="caution">
    <text evidence="1">The sequence shown here is derived from an EMBL/GenBank/DDBJ whole genome shotgun (WGS) entry which is preliminary data.</text>
</comment>
<dbReference type="RefSeq" id="WP_368382579.1">
    <property type="nucleotide sequence ID" value="NZ_JBFRYA010000014.1"/>
</dbReference>
<organism evidence="1 2">
    <name type="scientific">Zhongshania guokunii</name>
    <dbReference type="NCBI Taxonomy" id="641783"/>
    <lineage>
        <taxon>Bacteria</taxon>
        <taxon>Pseudomonadati</taxon>
        <taxon>Pseudomonadota</taxon>
        <taxon>Gammaproteobacteria</taxon>
        <taxon>Cellvibrionales</taxon>
        <taxon>Spongiibacteraceae</taxon>
        <taxon>Zhongshania</taxon>
    </lineage>
</organism>
<keyword evidence="2" id="KW-1185">Reference proteome</keyword>
<accession>A0ABV3U8J7</accession>
<evidence type="ECO:0000313" key="2">
    <source>
        <dbReference type="Proteomes" id="UP001557485"/>
    </source>
</evidence>
<sequence length="46" mass="4936">MAEPDDDDSVTEWVYSSAAYSAGAKIRDNAATTATTKRRTGAAIYH</sequence>
<protein>
    <submittedName>
        <fullName evidence="1">Uncharacterized protein</fullName>
    </submittedName>
</protein>
<dbReference type="Proteomes" id="UP001557485">
    <property type="component" value="Unassembled WGS sequence"/>
</dbReference>
<name>A0ABV3U8J7_9GAMM</name>
<proteinExistence type="predicted"/>
<reference evidence="1 2" key="1">
    <citation type="journal article" date="2011" name="Int. J. Syst. Evol. Microbiol.">
        <title>Zhongshania antarctica gen. nov., sp. nov. and Zhongshania guokunii sp. nov., gammaproteobacteria respectively isolated from coastal attached (fast) ice and surface seawater of the Antarctic.</title>
        <authorList>
            <person name="Li H.J."/>
            <person name="Zhang X.Y."/>
            <person name="Chen C.X."/>
            <person name="Zhang Y.J."/>
            <person name="Gao Z.M."/>
            <person name="Yu Y."/>
            <person name="Chen X.L."/>
            <person name="Chen B."/>
            <person name="Zhang Y.Z."/>
        </authorList>
    </citation>
    <scope>NUCLEOTIDE SEQUENCE [LARGE SCALE GENOMIC DNA]</scope>
    <source>
        <strain evidence="1 2">ZS6-22T</strain>
    </source>
</reference>
<evidence type="ECO:0000313" key="1">
    <source>
        <dbReference type="EMBL" id="MEX1670234.1"/>
    </source>
</evidence>